<gene>
    <name evidence="2" type="ORF">ACFSJ0_44890</name>
</gene>
<feature type="signal peptide" evidence="1">
    <location>
        <begin position="1"/>
        <end position="31"/>
    </location>
</feature>
<feature type="chain" id="PRO_5047344449" evidence="1">
    <location>
        <begin position="32"/>
        <end position="136"/>
    </location>
</feature>
<keyword evidence="1" id="KW-0732">Signal</keyword>
<dbReference type="EMBL" id="JBHUCM010000043">
    <property type="protein sequence ID" value="MFD1544245.1"/>
    <property type="molecule type" value="Genomic_DNA"/>
</dbReference>
<dbReference type="Proteomes" id="UP001597097">
    <property type="component" value="Unassembled WGS sequence"/>
</dbReference>
<reference evidence="3" key="1">
    <citation type="journal article" date="2019" name="Int. J. Syst. Evol. Microbiol.">
        <title>The Global Catalogue of Microorganisms (GCM) 10K type strain sequencing project: providing services to taxonomists for standard genome sequencing and annotation.</title>
        <authorList>
            <consortium name="The Broad Institute Genomics Platform"/>
            <consortium name="The Broad Institute Genome Sequencing Center for Infectious Disease"/>
            <person name="Wu L."/>
            <person name="Ma J."/>
        </authorList>
    </citation>
    <scope>NUCLEOTIDE SEQUENCE [LARGE SCALE GENOMIC DNA]</scope>
    <source>
        <strain evidence="3">CGMCC 1.15399</strain>
    </source>
</reference>
<keyword evidence="3" id="KW-1185">Reference proteome</keyword>
<name>A0ABW4GNP4_9ACTN</name>
<evidence type="ECO:0000256" key="1">
    <source>
        <dbReference type="SAM" id="SignalP"/>
    </source>
</evidence>
<accession>A0ABW4GNP4</accession>
<sequence>MPRVKKTTMAMAVTLTTCAGALGAFALPALADLGGASGPGVRAAAVVNANGSVVRSKGVTAVRRIAVGQYCIRLDADINAMNTVPVATSQWTGAPWDSSIFVRPDGSVPCGDSRDVFVGTGTAAGARDTGFHVIIP</sequence>
<proteinExistence type="predicted"/>
<evidence type="ECO:0000313" key="2">
    <source>
        <dbReference type="EMBL" id="MFD1544245.1"/>
    </source>
</evidence>
<comment type="caution">
    <text evidence="2">The sequence shown here is derived from an EMBL/GenBank/DDBJ whole genome shotgun (WGS) entry which is preliminary data.</text>
</comment>
<dbReference type="RefSeq" id="WP_219528248.1">
    <property type="nucleotide sequence ID" value="NZ_JAHKRM010000004.1"/>
</dbReference>
<organism evidence="2 3">
    <name type="scientific">Nonomuraea guangzhouensis</name>
    <dbReference type="NCBI Taxonomy" id="1291555"/>
    <lineage>
        <taxon>Bacteria</taxon>
        <taxon>Bacillati</taxon>
        <taxon>Actinomycetota</taxon>
        <taxon>Actinomycetes</taxon>
        <taxon>Streptosporangiales</taxon>
        <taxon>Streptosporangiaceae</taxon>
        <taxon>Nonomuraea</taxon>
    </lineage>
</organism>
<evidence type="ECO:0000313" key="3">
    <source>
        <dbReference type="Proteomes" id="UP001597097"/>
    </source>
</evidence>
<protein>
    <submittedName>
        <fullName evidence="2">Uncharacterized protein</fullName>
    </submittedName>
</protein>